<dbReference type="PANTHER" id="PTHR31829:SF0">
    <property type="entry name" value="PYRIDOXAL 5'-PHOSPHATE SYNTHASE SUBUNIT SNZ1-RELATED"/>
    <property type="match status" value="1"/>
</dbReference>
<dbReference type="CDD" id="cd04727">
    <property type="entry name" value="pdxS"/>
    <property type="match status" value="1"/>
</dbReference>
<evidence type="ECO:0000256" key="3">
    <source>
        <dbReference type="ARBA" id="ARBA00012084"/>
    </source>
</evidence>
<keyword evidence="5" id="KW-0456">Lyase</keyword>
<evidence type="ECO:0000256" key="10">
    <source>
        <dbReference type="PIRSR" id="PIRSR029271-51"/>
    </source>
</evidence>
<dbReference type="PIRSF" id="PIRSF029271">
    <property type="entry name" value="Pdx1"/>
    <property type="match status" value="1"/>
</dbReference>
<accession>A0A0F2LZF6</accession>
<dbReference type="PROSITE" id="PS51129">
    <property type="entry name" value="PDXS_SNZ_2"/>
    <property type="match status" value="1"/>
</dbReference>
<dbReference type="GO" id="GO:0042823">
    <property type="term" value="P:pyridoxal phosphate biosynthetic process"/>
    <property type="evidence" value="ECO:0007669"/>
    <property type="project" value="UniProtKB-UniPathway"/>
</dbReference>
<proteinExistence type="inferred from homology"/>
<feature type="binding site" evidence="10">
    <location>
        <position position="56"/>
    </location>
    <ligand>
        <name>D-ribose 5-phosphate</name>
        <dbReference type="ChEBI" id="CHEBI:78346"/>
    </ligand>
</feature>
<dbReference type="Pfam" id="PF01680">
    <property type="entry name" value="SOR_SNZ"/>
    <property type="match status" value="1"/>
</dbReference>
<dbReference type="Proteomes" id="UP000033710">
    <property type="component" value="Unassembled WGS sequence"/>
</dbReference>
<dbReference type="OrthoDB" id="1660966at2759"/>
<dbReference type="VEuPathDB" id="FungiDB:SPSK_03480"/>
<dbReference type="InterPro" id="IPR013785">
    <property type="entry name" value="Aldolase_TIM"/>
</dbReference>
<dbReference type="Gene3D" id="3.20.20.70">
    <property type="entry name" value="Aldolase class I"/>
    <property type="match status" value="1"/>
</dbReference>
<evidence type="ECO:0000256" key="8">
    <source>
        <dbReference type="ARBA" id="ARBA00047992"/>
    </source>
</evidence>
<comment type="caution">
    <text evidence="13">The sequence shown here is derived from an EMBL/GenBank/DDBJ whole genome shotgun (WGS) entry which is preliminary data.</text>
</comment>
<dbReference type="InterPro" id="IPR011060">
    <property type="entry name" value="RibuloseP-bd_barrel"/>
</dbReference>
<evidence type="ECO:0000256" key="7">
    <source>
        <dbReference type="ARBA" id="ARBA00037142"/>
    </source>
</evidence>
<dbReference type="AlphaFoldDB" id="A0A0F2LZF6"/>
<evidence type="ECO:0000313" key="13">
    <source>
        <dbReference type="EMBL" id="KJR81885.1"/>
    </source>
</evidence>
<dbReference type="PROSITE" id="PS01235">
    <property type="entry name" value="PDXS_SNZ_1"/>
    <property type="match status" value="1"/>
</dbReference>
<dbReference type="GO" id="GO:0036381">
    <property type="term" value="F:pyridoxal 5'-phosphate synthase (glutamine hydrolysing) activity"/>
    <property type="evidence" value="ECO:0007669"/>
    <property type="project" value="UniProtKB-EC"/>
</dbReference>
<dbReference type="SUPFAM" id="SSF51366">
    <property type="entry name" value="Ribulose-phoshate binding barrel"/>
    <property type="match status" value="1"/>
</dbReference>
<organism evidence="13 14">
    <name type="scientific">Sporothrix schenckii 1099-18</name>
    <dbReference type="NCBI Taxonomy" id="1397361"/>
    <lineage>
        <taxon>Eukaryota</taxon>
        <taxon>Fungi</taxon>
        <taxon>Dikarya</taxon>
        <taxon>Ascomycota</taxon>
        <taxon>Pezizomycotina</taxon>
        <taxon>Sordariomycetes</taxon>
        <taxon>Sordariomycetidae</taxon>
        <taxon>Ophiostomatales</taxon>
        <taxon>Ophiostomataceae</taxon>
        <taxon>Sporothrix</taxon>
    </lineage>
</organism>
<keyword evidence="4" id="KW-0663">Pyridoxal phosphate</keyword>
<dbReference type="RefSeq" id="XP_016584561.1">
    <property type="nucleotide sequence ID" value="XM_016730318.1"/>
</dbReference>
<comment type="pathway">
    <text evidence="1">Cofactor biosynthesis; pyridoxal 5'-phosphate biosynthesis.</text>
</comment>
<comment type="catalytic activity">
    <reaction evidence="8">
        <text>aldehydo-D-ribose 5-phosphate + D-glyceraldehyde 3-phosphate + L-glutamine = pyridoxal 5'-phosphate + L-glutamate + phosphate + 3 H2O + H(+)</text>
        <dbReference type="Rhea" id="RHEA:31507"/>
        <dbReference type="ChEBI" id="CHEBI:15377"/>
        <dbReference type="ChEBI" id="CHEBI:15378"/>
        <dbReference type="ChEBI" id="CHEBI:29985"/>
        <dbReference type="ChEBI" id="CHEBI:43474"/>
        <dbReference type="ChEBI" id="CHEBI:58273"/>
        <dbReference type="ChEBI" id="CHEBI:58359"/>
        <dbReference type="ChEBI" id="CHEBI:59776"/>
        <dbReference type="ChEBI" id="CHEBI:597326"/>
        <dbReference type="EC" id="4.3.3.6"/>
    </reaction>
</comment>
<evidence type="ECO:0000256" key="5">
    <source>
        <dbReference type="ARBA" id="ARBA00023239"/>
    </source>
</evidence>
<evidence type="ECO:0000256" key="6">
    <source>
        <dbReference type="ARBA" id="ARBA00023270"/>
    </source>
</evidence>
<dbReference type="InterPro" id="IPR033755">
    <property type="entry name" value="PdxS/SNZ_N"/>
</dbReference>
<reference evidence="13 14" key="2">
    <citation type="journal article" date="2015" name="Eukaryot. Cell">
        <title>Asexual propagation of a virulent clone complex in a human and feline outbreak of sporotrichosis.</title>
        <authorList>
            <person name="Teixeira Mde M."/>
            <person name="Rodrigues A.M."/>
            <person name="Tsui C.K."/>
            <person name="de Almeida L.G."/>
            <person name="Van Diepeningen A.D."/>
            <person name="van den Ende B.G."/>
            <person name="Fernandes G.F."/>
            <person name="Kano R."/>
            <person name="Hamelin R.C."/>
            <person name="Lopes-Bezerra L.M."/>
            <person name="Vasconcelos A.T."/>
            <person name="de Hoog S."/>
            <person name="de Camargo Z.P."/>
            <person name="Felipe M.S."/>
        </authorList>
    </citation>
    <scope>NUCLEOTIDE SEQUENCE [LARGE SCALE GENOMIC DNA]</scope>
    <source>
        <strain evidence="13 14">1099-18</strain>
    </source>
</reference>
<dbReference type="InterPro" id="IPR001852">
    <property type="entry name" value="PdxS/SNZ"/>
</dbReference>
<evidence type="ECO:0000256" key="2">
    <source>
        <dbReference type="ARBA" id="ARBA00007281"/>
    </source>
</evidence>
<comment type="function">
    <text evidence="7">Catalyzes the formation of pyridoxal 5'-phosphate from ribose 5-phosphate (RBP), glyceraldehyde 3-phosphate (G3P) and ammonia. The ammonia is provided by PDX2. Can also use ribulose 5-phosphate and dihydroxyacetone phosphate as substrates, resulting from enzyme-catalyzed isomerization of RBP and G3P, respectively. Also plays an indirect role in resistance to singlet oxygen-generating photosensitizers.</text>
</comment>
<dbReference type="HAMAP" id="MF_01824">
    <property type="entry name" value="PdxS"/>
    <property type="match status" value="1"/>
</dbReference>
<feature type="binding site" evidence="10">
    <location>
        <position position="197"/>
    </location>
    <ligand>
        <name>D-glyceraldehyde 3-phosphate</name>
        <dbReference type="ChEBI" id="CHEBI:59776"/>
    </ligand>
</feature>
<evidence type="ECO:0000256" key="1">
    <source>
        <dbReference type="ARBA" id="ARBA00004737"/>
    </source>
</evidence>
<dbReference type="NCBIfam" id="NF003215">
    <property type="entry name" value="PRK04180.1"/>
    <property type="match status" value="1"/>
</dbReference>
<dbReference type="NCBIfam" id="TIGR00343">
    <property type="entry name" value="pyridoxal 5'-phosphate synthase lyase subunit PdxS"/>
    <property type="match status" value="1"/>
</dbReference>
<name>A0A0F2LZF6_SPOSC</name>
<dbReference type="EC" id="4.3.3.6" evidence="3"/>
<dbReference type="GeneID" id="27665595"/>
<evidence type="ECO:0000259" key="12">
    <source>
        <dbReference type="Pfam" id="PF01680"/>
    </source>
</evidence>
<evidence type="ECO:0000256" key="11">
    <source>
        <dbReference type="PROSITE-ProRule" id="PRU00481"/>
    </source>
</evidence>
<sequence length="330" mass="33972">MASTNESAALSSSGNAPGKIAPNAATITATATTSATSPFMVKAGLAQMLKGGVIMDVTNAEQARIAEEAGACAVMALERVPADIRATGGVARMSDPAIIKAIQAAVTIPVMAKARIGHFVECQILEALAVDYIDESEVLTPADDAFHVEKDEFSVPFVCGCRNLGEALRRVAEGAAMLRTKGEAGTGDVVEAVKHVRAVRADICAAQSVLKQSGESGIRALARELGCDATLLRQTAELGRLPVVNFAAGGIATPADAALMMQLGCDGVFVGSGIFKSGDAAQRAKAIVRATTHYSDAQVLAECSEGLGEAMVGISVRSLKTEDKLAGRGW</sequence>
<comment type="similarity">
    <text evidence="2 11">Belongs to the PdxS/SNZ family.</text>
</comment>
<feature type="domain" description="PdxS/SNZ N-terminal" evidence="12">
    <location>
        <begin position="39"/>
        <end position="248"/>
    </location>
</feature>
<dbReference type="UniPathway" id="UPA00245"/>
<dbReference type="GO" id="GO:0008615">
    <property type="term" value="P:pyridoxine biosynthetic process"/>
    <property type="evidence" value="ECO:0007669"/>
    <property type="project" value="TreeGrafter"/>
</dbReference>
<dbReference type="PANTHER" id="PTHR31829">
    <property type="entry name" value="PYRIDOXAL 5'-PHOSPHATE SYNTHASE SUBUNIT SNZ1-RELATED"/>
    <property type="match status" value="1"/>
</dbReference>
<dbReference type="KEGG" id="ssck:SPSK_03480"/>
<evidence type="ECO:0000256" key="4">
    <source>
        <dbReference type="ARBA" id="ARBA00022898"/>
    </source>
</evidence>
<evidence type="ECO:0000256" key="9">
    <source>
        <dbReference type="PIRSR" id="PIRSR029271-50"/>
    </source>
</evidence>
<feature type="active site" description="Schiff-base intermediate with D-ribose 5-phosphate" evidence="9">
    <location>
        <position position="113"/>
    </location>
</feature>
<feature type="binding site" evidence="10">
    <location>
        <position position="185"/>
    </location>
    <ligand>
        <name>D-ribose 5-phosphate</name>
        <dbReference type="ChEBI" id="CHEBI:78346"/>
    </ligand>
</feature>
<feature type="binding site" evidence="10">
    <location>
        <begin position="271"/>
        <end position="272"/>
    </location>
    <ligand>
        <name>D-ribose 5-phosphate</name>
        <dbReference type="ChEBI" id="CHEBI:78346"/>
    </ligand>
</feature>
<reference evidence="13 14" key="1">
    <citation type="journal article" date="2014" name="BMC Genomics">
        <title>Comparative genomics of the major fungal agents of human and animal Sporotrichosis: Sporothrix schenckii and Sporothrix brasiliensis.</title>
        <authorList>
            <person name="Teixeira M.M."/>
            <person name="de Almeida L.G."/>
            <person name="Kubitschek-Barreira P."/>
            <person name="Alves F.L."/>
            <person name="Kioshima E.S."/>
            <person name="Abadio A.K."/>
            <person name="Fernandes L."/>
            <person name="Derengowski L.S."/>
            <person name="Ferreira K.S."/>
            <person name="Souza R.C."/>
            <person name="Ruiz J.C."/>
            <person name="de Andrade N.C."/>
            <person name="Paes H.C."/>
            <person name="Nicola A.M."/>
            <person name="Albuquerque P."/>
            <person name="Gerber A.L."/>
            <person name="Martins V.P."/>
            <person name="Peconick L.D."/>
            <person name="Neto A.V."/>
            <person name="Chaucanez C.B."/>
            <person name="Silva P.A."/>
            <person name="Cunha O.L."/>
            <person name="de Oliveira F.F."/>
            <person name="dos Santos T.C."/>
            <person name="Barros A.L."/>
            <person name="Soares M.A."/>
            <person name="de Oliveira L.M."/>
            <person name="Marini M.M."/>
            <person name="Villalobos-Duno H."/>
            <person name="Cunha M.M."/>
            <person name="de Hoog S."/>
            <person name="da Silveira J.F."/>
            <person name="Henrissat B."/>
            <person name="Nino-Vega G.A."/>
            <person name="Cisalpino P.S."/>
            <person name="Mora-Montes H.M."/>
            <person name="Almeida S.R."/>
            <person name="Stajich J.E."/>
            <person name="Lopes-Bezerra L.M."/>
            <person name="Vasconcelos A.T."/>
            <person name="Felipe M.S."/>
        </authorList>
    </citation>
    <scope>NUCLEOTIDE SEQUENCE [LARGE SCALE GENOMIC DNA]</scope>
    <source>
        <strain evidence="13 14">1099-18</strain>
    </source>
</reference>
<keyword evidence="6 9" id="KW-0704">Schiff base</keyword>
<dbReference type="EMBL" id="AXCR01000010">
    <property type="protein sequence ID" value="KJR81885.1"/>
    <property type="molecule type" value="Genomic_DNA"/>
</dbReference>
<feature type="binding site" evidence="10">
    <location>
        <position position="250"/>
    </location>
    <ligand>
        <name>D-ribose 5-phosphate</name>
        <dbReference type="ChEBI" id="CHEBI:78346"/>
    </ligand>
</feature>
<evidence type="ECO:0000313" key="14">
    <source>
        <dbReference type="Proteomes" id="UP000033710"/>
    </source>
</evidence>
<dbReference type="FunFam" id="3.20.20.70:FF:000001">
    <property type="entry name" value="Pyridoxine biosynthesis protein PDX1"/>
    <property type="match status" value="1"/>
</dbReference>
<dbReference type="GO" id="GO:0006520">
    <property type="term" value="P:amino acid metabolic process"/>
    <property type="evidence" value="ECO:0007669"/>
    <property type="project" value="TreeGrafter"/>
</dbReference>
<protein>
    <recommendedName>
        <fullName evidence="3">pyridoxal 5'-phosphate synthase (glutamine hydrolyzing)</fullName>
        <ecNumber evidence="3">4.3.3.6</ecNumber>
    </recommendedName>
</protein>
<gene>
    <name evidence="13" type="ORF">SPSK_03480</name>
</gene>